<reference evidence="9 10" key="1">
    <citation type="submission" date="2016-10" db="EMBL/GenBank/DDBJ databases">
        <authorList>
            <person name="Cai Z."/>
        </authorList>
    </citation>
    <scope>NUCLEOTIDE SEQUENCE [LARGE SCALE GENOMIC DNA]</scope>
</reference>
<proteinExistence type="inferred from homology"/>
<dbReference type="GO" id="GO:0070525">
    <property type="term" value="P:tRNA threonylcarbamoyladenosine metabolic process"/>
    <property type="evidence" value="ECO:0007669"/>
    <property type="project" value="TreeGrafter"/>
</dbReference>
<dbReference type="SUPFAM" id="SSF56112">
    <property type="entry name" value="Protein kinase-like (PK-like)"/>
    <property type="match status" value="1"/>
</dbReference>
<comment type="similarity">
    <text evidence="1">Belongs to the protein kinase superfamily. BUD32 family.</text>
</comment>
<keyword evidence="5" id="KW-0418">Kinase</keyword>
<dbReference type="GO" id="GO:0004674">
    <property type="term" value="F:protein serine/threonine kinase activity"/>
    <property type="evidence" value="ECO:0007669"/>
    <property type="project" value="UniProtKB-EC"/>
</dbReference>
<dbReference type="GO" id="GO:0005634">
    <property type="term" value="C:nucleus"/>
    <property type="evidence" value="ECO:0007669"/>
    <property type="project" value="TreeGrafter"/>
</dbReference>
<keyword evidence="6" id="KW-0067">ATP-binding</keyword>
<dbReference type="Proteomes" id="UP000256970">
    <property type="component" value="Unassembled WGS sequence"/>
</dbReference>
<dbReference type="STRING" id="3088.A0A383W366"/>
<evidence type="ECO:0000256" key="1">
    <source>
        <dbReference type="ARBA" id="ARBA00010630"/>
    </source>
</evidence>
<evidence type="ECO:0000256" key="2">
    <source>
        <dbReference type="ARBA" id="ARBA00012513"/>
    </source>
</evidence>
<evidence type="ECO:0000256" key="6">
    <source>
        <dbReference type="ARBA" id="ARBA00022840"/>
    </source>
</evidence>
<keyword evidence="10" id="KW-1185">Reference proteome</keyword>
<organism evidence="9 10">
    <name type="scientific">Tetradesmus obliquus</name>
    <name type="common">Green alga</name>
    <name type="synonym">Acutodesmus obliquus</name>
    <dbReference type="NCBI Taxonomy" id="3088"/>
    <lineage>
        <taxon>Eukaryota</taxon>
        <taxon>Viridiplantae</taxon>
        <taxon>Chlorophyta</taxon>
        <taxon>core chlorophytes</taxon>
        <taxon>Chlorophyceae</taxon>
        <taxon>CS clade</taxon>
        <taxon>Sphaeropleales</taxon>
        <taxon>Scenedesmaceae</taxon>
        <taxon>Tetradesmus</taxon>
    </lineage>
</organism>
<evidence type="ECO:0000313" key="10">
    <source>
        <dbReference type="Proteomes" id="UP000256970"/>
    </source>
</evidence>
<sequence length="304" mass="32545">MSGQAAAAAAPAAAAADSPKLVEDAGDPLHGLPDCKLISQQVKARVWECASFCGRPCVIKESSSRPYRHDCFRASSRKLPAGGRLKQASFRASSRKLPAGGRLKQEVRSMCRLRKLGLRVPALYYVDAGSSCIYMERVQGTSLQQLLAQHSSDVSGLCAELAAVGRLLAVMHDSGVVHGDLTASKLLVQQQQQQQQQEGASVVLLDLGLSISSSYPEDKGVDLLLLLQDMTQQQQQQQQQDAAAGGDSEASVAQQDEAGVKAFDVMLDSYKKHSKQWSATFNKFAEARTKARQSSKKAAVAAGS</sequence>
<dbReference type="PANTHER" id="PTHR12209">
    <property type="entry name" value="NON-SPECIFIC SERINE/THREONINE PROTEIN KINASE"/>
    <property type="match status" value="1"/>
</dbReference>
<dbReference type="EMBL" id="FNXT01001103">
    <property type="protein sequence ID" value="SZX72108.1"/>
    <property type="molecule type" value="Genomic_DNA"/>
</dbReference>
<keyword evidence="4" id="KW-0547">Nucleotide-binding</keyword>
<gene>
    <name evidence="9" type="ORF">BQ4739_LOCUS12267</name>
</gene>
<protein>
    <recommendedName>
        <fullName evidence="2">non-specific serine/threonine protein kinase</fullName>
        <ecNumber evidence="2">2.7.11.1</ecNumber>
    </recommendedName>
</protein>
<dbReference type="Pfam" id="PF06293">
    <property type="entry name" value="Kdo"/>
    <property type="match status" value="1"/>
</dbReference>
<evidence type="ECO:0000256" key="7">
    <source>
        <dbReference type="ARBA" id="ARBA00047899"/>
    </source>
</evidence>
<dbReference type="InterPro" id="IPR011009">
    <property type="entry name" value="Kinase-like_dom_sf"/>
</dbReference>
<dbReference type="GO" id="GO:0005829">
    <property type="term" value="C:cytosol"/>
    <property type="evidence" value="ECO:0007669"/>
    <property type="project" value="TreeGrafter"/>
</dbReference>
<dbReference type="PANTHER" id="PTHR12209:SF0">
    <property type="entry name" value="EKC_KEOPS COMPLEX SUBUNIT TP53RK"/>
    <property type="match status" value="1"/>
</dbReference>
<evidence type="ECO:0000256" key="8">
    <source>
        <dbReference type="ARBA" id="ARBA00048679"/>
    </source>
</evidence>
<name>A0A383W366_TETOB</name>
<dbReference type="Gene3D" id="1.10.510.10">
    <property type="entry name" value="Transferase(Phosphotransferase) domain 1"/>
    <property type="match status" value="1"/>
</dbReference>
<dbReference type="Gene3D" id="3.30.200.20">
    <property type="entry name" value="Phosphorylase Kinase, domain 1"/>
    <property type="match status" value="1"/>
</dbReference>
<dbReference type="GO" id="GO:0000408">
    <property type="term" value="C:EKC/KEOPS complex"/>
    <property type="evidence" value="ECO:0007669"/>
    <property type="project" value="TreeGrafter"/>
</dbReference>
<evidence type="ECO:0000256" key="4">
    <source>
        <dbReference type="ARBA" id="ARBA00022741"/>
    </source>
</evidence>
<comment type="catalytic activity">
    <reaction evidence="7">
        <text>L-threonyl-[protein] + ATP = O-phospho-L-threonyl-[protein] + ADP + H(+)</text>
        <dbReference type="Rhea" id="RHEA:46608"/>
        <dbReference type="Rhea" id="RHEA-COMP:11060"/>
        <dbReference type="Rhea" id="RHEA-COMP:11605"/>
        <dbReference type="ChEBI" id="CHEBI:15378"/>
        <dbReference type="ChEBI" id="CHEBI:30013"/>
        <dbReference type="ChEBI" id="CHEBI:30616"/>
        <dbReference type="ChEBI" id="CHEBI:61977"/>
        <dbReference type="ChEBI" id="CHEBI:456216"/>
        <dbReference type="EC" id="2.7.11.1"/>
    </reaction>
</comment>
<comment type="catalytic activity">
    <reaction evidence="8">
        <text>L-seryl-[protein] + ATP = O-phospho-L-seryl-[protein] + ADP + H(+)</text>
        <dbReference type="Rhea" id="RHEA:17989"/>
        <dbReference type="Rhea" id="RHEA-COMP:9863"/>
        <dbReference type="Rhea" id="RHEA-COMP:11604"/>
        <dbReference type="ChEBI" id="CHEBI:15378"/>
        <dbReference type="ChEBI" id="CHEBI:29999"/>
        <dbReference type="ChEBI" id="CHEBI:30616"/>
        <dbReference type="ChEBI" id="CHEBI:83421"/>
        <dbReference type="ChEBI" id="CHEBI:456216"/>
        <dbReference type="EC" id="2.7.11.1"/>
    </reaction>
</comment>
<keyword evidence="3" id="KW-0808">Transferase</keyword>
<dbReference type="GO" id="GO:0005524">
    <property type="term" value="F:ATP binding"/>
    <property type="evidence" value="ECO:0007669"/>
    <property type="project" value="UniProtKB-KW"/>
</dbReference>
<evidence type="ECO:0000256" key="3">
    <source>
        <dbReference type="ARBA" id="ARBA00022679"/>
    </source>
</evidence>
<evidence type="ECO:0000313" key="9">
    <source>
        <dbReference type="EMBL" id="SZX72108.1"/>
    </source>
</evidence>
<dbReference type="AlphaFoldDB" id="A0A383W366"/>
<evidence type="ECO:0000256" key="5">
    <source>
        <dbReference type="ARBA" id="ARBA00022777"/>
    </source>
</evidence>
<dbReference type="EC" id="2.7.11.1" evidence="2"/>
<accession>A0A383W366</accession>